<feature type="compositionally biased region" description="Low complexity" evidence="1">
    <location>
        <begin position="268"/>
        <end position="288"/>
    </location>
</feature>
<feature type="region of interest" description="Disordered" evidence="1">
    <location>
        <begin position="167"/>
        <end position="394"/>
    </location>
</feature>
<evidence type="ECO:0000313" key="3">
    <source>
        <dbReference type="Proteomes" id="UP001221142"/>
    </source>
</evidence>
<reference evidence="2" key="1">
    <citation type="submission" date="2023-03" db="EMBL/GenBank/DDBJ databases">
        <title>Massive genome expansion in bonnet fungi (Mycena s.s.) driven by repeated elements and novel gene families across ecological guilds.</title>
        <authorList>
            <consortium name="Lawrence Berkeley National Laboratory"/>
            <person name="Harder C.B."/>
            <person name="Miyauchi S."/>
            <person name="Viragh M."/>
            <person name="Kuo A."/>
            <person name="Thoen E."/>
            <person name="Andreopoulos B."/>
            <person name="Lu D."/>
            <person name="Skrede I."/>
            <person name="Drula E."/>
            <person name="Henrissat B."/>
            <person name="Morin E."/>
            <person name="Kohler A."/>
            <person name="Barry K."/>
            <person name="LaButti K."/>
            <person name="Morin E."/>
            <person name="Salamov A."/>
            <person name="Lipzen A."/>
            <person name="Mereny Z."/>
            <person name="Hegedus B."/>
            <person name="Baldrian P."/>
            <person name="Stursova M."/>
            <person name="Weitz H."/>
            <person name="Taylor A."/>
            <person name="Grigoriev I.V."/>
            <person name="Nagy L.G."/>
            <person name="Martin F."/>
            <person name="Kauserud H."/>
        </authorList>
    </citation>
    <scope>NUCLEOTIDE SEQUENCE</scope>
    <source>
        <strain evidence="2">9284</strain>
    </source>
</reference>
<gene>
    <name evidence="2" type="ORF">FB45DRAFT_1024805</name>
</gene>
<dbReference type="AlphaFoldDB" id="A0AAD7FT61"/>
<feature type="compositionally biased region" description="Low complexity" evidence="1">
    <location>
        <begin position="460"/>
        <end position="478"/>
    </location>
</feature>
<evidence type="ECO:0000313" key="2">
    <source>
        <dbReference type="EMBL" id="KAJ7636704.1"/>
    </source>
</evidence>
<feature type="region of interest" description="Disordered" evidence="1">
    <location>
        <begin position="13"/>
        <end position="75"/>
    </location>
</feature>
<feature type="region of interest" description="Disordered" evidence="1">
    <location>
        <begin position="443"/>
        <end position="478"/>
    </location>
</feature>
<feature type="compositionally biased region" description="Low complexity" evidence="1">
    <location>
        <begin position="506"/>
        <end position="535"/>
    </location>
</feature>
<feature type="compositionally biased region" description="Polar residues" evidence="1">
    <location>
        <begin position="20"/>
        <end position="29"/>
    </location>
</feature>
<feature type="compositionally biased region" description="Polar residues" evidence="1">
    <location>
        <begin position="95"/>
        <end position="107"/>
    </location>
</feature>
<feature type="compositionally biased region" description="Polar residues" evidence="1">
    <location>
        <begin position="64"/>
        <end position="73"/>
    </location>
</feature>
<feature type="region of interest" description="Disordered" evidence="1">
    <location>
        <begin position="93"/>
        <end position="155"/>
    </location>
</feature>
<sequence>MSLSSYLKRQSLVTRLRKSSVPTPASLTSIEEEALPTKKQRRHETSSESDSSSSSSSGEESSGLPTTPTSMDTSCDDDFYAVHAAGFLTLAEPSSPASSILSPTTRDSAILPESLLIRPCEQLDPAYTPGRPSLYRSVRLPSRAPPPPPIVTAPNFCYPTTLRPLPRTRIPSDVTVSDFGTPSSSASGSSLDALLSPPPPHFPSESQGIPSDVSYEEDNEGDWEDQDDQDCEVAYDEIPLSPIPGLITPSPVITLSLSAVSEEEEEQSAFPVSPFSESEPSPSSSSPAPSDPWAFTQTPSSPHVPPCDPNHLFPPSPELRSRWSSSTLSSMHSAHATTSPKTFSFARARRYLPSPKSPLSPSSSSPSSSPSPPKRSARVGGMMSKRGKPKLKPLTVADVRVVRPDAAVAVPEPEDVFASVPLTPAPVHSVSFALPPPPPVTSPYSATAQYAVYPPPPSTSSPFSSSASSSPPSSASAYYAYTPSTPSPALAKAYITQRSPRRRRAASNLSLAPVSAWSSSGSSSAGSDAGSECSSVASAASGLRRKPIPVEMFLR</sequence>
<protein>
    <submittedName>
        <fullName evidence="2">Uncharacterized protein</fullName>
    </submittedName>
</protein>
<name>A0AAD7FT61_9AGAR</name>
<proteinExistence type="predicted"/>
<feature type="compositionally biased region" description="Low complexity" evidence="1">
    <location>
        <begin position="48"/>
        <end position="63"/>
    </location>
</feature>
<dbReference type="Proteomes" id="UP001221142">
    <property type="component" value="Unassembled WGS sequence"/>
</dbReference>
<dbReference type="EMBL" id="JARKIF010000006">
    <property type="protein sequence ID" value="KAJ7636704.1"/>
    <property type="molecule type" value="Genomic_DNA"/>
</dbReference>
<organism evidence="2 3">
    <name type="scientific">Roridomyces roridus</name>
    <dbReference type="NCBI Taxonomy" id="1738132"/>
    <lineage>
        <taxon>Eukaryota</taxon>
        <taxon>Fungi</taxon>
        <taxon>Dikarya</taxon>
        <taxon>Basidiomycota</taxon>
        <taxon>Agaricomycotina</taxon>
        <taxon>Agaricomycetes</taxon>
        <taxon>Agaricomycetidae</taxon>
        <taxon>Agaricales</taxon>
        <taxon>Marasmiineae</taxon>
        <taxon>Mycenaceae</taxon>
        <taxon>Roridomyces</taxon>
    </lineage>
</organism>
<comment type="caution">
    <text evidence="2">The sequence shown here is derived from an EMBL/GenBank/DDBJ whole genome shotgun (WGS) entry which is preliminary data.</text>
</comment>
<feature type="compositionally biased region" description="Low complexity" evidence="1">
    <location>
        <begin position="182"/>
        <end position="195"/>
    </location>
</feature>
<evidence type="ECO:0000256" key="1">
    <source>
        <dbReference type="SAM" id="MobiDB-lite"/>
    </source>
</evidence>
<feature type="compositionally biased region" description="Low complexity" evidence="1">
    <location>
        <begin position="322"/>
        <end position="339"/>
    </location>
</feature>
<feature type="compositionally biased region" description="Pro residues" evidence="1">
    <location>
        <begin position="302"/>
        <end position="317"/>
    </location>
</feature>
<feature type="region of interest" description="Disordered" evidence="1">
    <location>
        <begin position="495"/>
        <end position="555"/>
    </location>
</feature>
<feature type="compositionally biased region" description="Acidic residues" evidence="1">
    <location>
        <begin position="214"/>
        <end position="235"/>
    </location>
</feature>
<accession>A0AAD7FT61</accession>
<feature type="compositionally biased region" description="Low complexity" evidence="1">
    <location>
        <begin position="352"/>
        <end position="368"/>
    </location>
</feature>
<keyword evidence="3" id="KW-1185">Reference proteome</keyword>